<evidence type="ECO:0000259" key="7">
    <source>
        <dbReference type="SMART" id="SM01005"/>
    </source>
</evidence>
<dbReference type="Gene3D" id="2.40.37.10">
    <property type="entry name" value="Lyase, Ornithine Decarboxylase, Chain A, domain 1"/>
    <property type="match status" value="1"/>
</dbReference>
<evidence type="ECO:0000256" key="5">
    <source>
        <dbReference type="PIRSR" id="PIRSR600821-50"/>
    </source>
</evidence>
<feature type="domain" description="Alanine racemase C-terminal" evidence="7">
    <location>
        <begin position="243"/>
        <end position="371"/>
    </location>
</feature>
<comment type="caution">
    <text evidence="8">The sequence shown here is derived from an EMBL/GenBank/DDBJ whole genome shotgun (WGS) entry which is preliminary data.</text>
</comment>
<feature type="active site" description="Proton acceptor; specific for L-alanine" evidence="4">
    <location>
        <position position="264"/>
    </location>
</feature>
<dbReference type="GO" id="GO:0030632">
    <property type="term" value="P:D-alanine biosynthetic process"/>
    <property type="evidence" value="ECO:0007669"/>
    <property type="project" value="UniProtKB-UniRule"/>
</dbReference>
<dbReference type="SUPFAM" id="SSF50621">
    <property type="entry name" value="Alanine racemase C-terminal domain-like"/>
    <property type="match status" value="1"/>
</dbReference>
<dbReference type="PROSITE" id="PS00395">
    <property type="entry name" value="ALANINE_RACEMASE"/>
    <property type="match status" value="1"/>
</dbReference>
<dbReference type="Pfam" id="PF00842">
    <property type="entry name" value="Ala_racemase_C"/>
    <property type="match status" value="1"/>
</dbReference>
<comment type="cofactor">
    <cofactor evidence="1 4 5">
        <name>pyridoxal 5'-phosphate</name>
        <dbReference type="ChEBI" id="CHEBI:597326"/>
    </cofactor>
</comment>
<dbReference type="InterPro" id="IPR029066">
    <property type="entry name" value="PLP-binding_barrel"/>
</dbReference>
<dbReference type="EC" id="5.1.1.1" evidence="4"/>
<dbReference type="RefSeq" id="WP_096180888.1">
    <property type="nucleotide sequence ID" value="NZ_BDUF01000015.1"/>
</dbReference>
<dbReference type="InterPro" id="IPR000821">
    <property type="entry name" value="Ala_racemase"/>
</dbReference>
<evidence type="ECO:0000256" key="3">
    <source>
        <dbReference type="ARBA" id="ARBA00023235"/>
    </source>
</evidence>
<dbReference type="OrthoDB" id="9813814at2"/>
<dbReference type="GO" id="GO:0005829">
    <property type="term" value="C:cytosol"/>
    <property type="evidence" value="ECO:0007669"/>
    <property type="project" value="TreeGrafter"/>
</dbReference>
<evidence type="ECO:0000313" key="9">
    <source>
        <dbReference type="Proteomes" id="UP000217785"/>
    </source>
</evidence>
<comment type="pathway">
    <text evidence="4">Amino-acid biosynthesis; D-alanine biosynthesis; D-alanine from L-alanine: step 1/1.</text>
</comment>
<dbReference type="NCBIfam" id="TIGR00492">
    <property type="entry name" value="alr"/>
    <property type="match status" value="1"/>
</dbReference>
<dbReference type="Gene3D" id="3.20.20.10">
    <property type="entry name" value="Alanine racemase"/>
    <property type="match status" value="1"/>
</dbReference>
<comment type="catalytic activity">
    <reaction evidence="4">
        <text>L-alanine = D-alanine</text>
        <dbReference type="Rhea" id="RHEA:20249"/>
        <dbReference type="ChEBI" id="CHEBI:57416"/>
        <dbReference type="ChEBI" id="CHEBI:57972"/>
        <dbReference type="EC" id="5.1.1.1"/>
    </reaction>
</comment>
<organism evidence="8 9">
    <name type="scientific">Effusibacillus lacus</name>
    <dbReference type="NCBI Taxonomy" id="1348429"/>
    <lineage>
        <taxon>Bacteria</taxon>
        <taxon>Bacillati</taxon>
        <taxon>Bacillota</taxon>
        <taxon>Bacilli</taxon>
        <taxon>Bacillales</taxon>
        <taxon>Alicyclobacillaceae</taxon>
        <taxon>Effusibacillus</taxon>
    </lineage>
</organism>
<feature type="binding site" evidence="4 6">
    <location>
        <position position="312"/>
    </location>
    <ligand>
        <name>substrate</name>
    </ligand>
</feature>
<feature type="binding site" evidence="4 6">
    <location>
        <position position="134"/>
    </location>
    <ligand>
        <name>substrate</name>
    </ligand>
</feature>
<comment type="function">
    <text evidence="4">Catalyzes the interconversion of L-alanine and D-alanine. May also act on other amino acids.</text>
</comment>
<dbReference type="SMART" id="SM01005">
    <property type="entry name" value="Ala_racemase_C"/>
    <property type="match status" value="1"/>
</dbReference>
<dbReference type="InterPro" id="IPR020622">
    <property type="entry name" value="Ala_racemase_pyridoxalP-BS"/>
</dbReference>
<evidence type="ECO:0000256" key="2">
    <source>
        <dbReference type="ARBA" id="ARBA00022898"/>
    </source>
</evidence>
<dbReference type="PRINTS" id="PR00992">
    <property type="entry name" value="ALARACEMASE"/>
</dbReference>
<dbReference type="EMBL" id="BDUF01000015">
    <property type="protein sequence ID" value="GAX89198.1"/>
    <property type="molecule type" value="Genomic_DNA"/>
</dbReference>
<protein>
    <recommendedName>
        <fullName evidence="4">Alanine racemase</fullName>
        <ecNumber evidence="4">5.1.1.1</ecNumber>
    </recommendedName>
</protein>
<keyword evidence="9" id="KW-1185">Reference proteome</keyword>
<gene>
    <name evidence="8" type="ORF">EFBL_0816</name>
</gene>
<comment type="similarity">
    <text evidence="4">Belongs to the alanine racemase family.</text>
</comment>
<evidence type="ECO:0000313" key="8">
    <source>
        <dbReference type="EMBL" id="GAX89198.1"/>
    </source>
</evidence>
<evidence type="ECO:0000256" key="4">
    <source>
        <dbReference type="HAMAP-Rule" id="MF_01201"/>
    </source>
</evidence>
<keyword evidence="3 4" id="KW-0413">Isomerase</keyword>
<proteinExistence type="inferred from homology"/>
<dbReference type="InterPro" id="IPR001608">
    <property type="entry name" value="Ala_racemase_N"/>
</dbReference>
<dbReference type="UniPathway" id="UPA00042">
    <property type="reaction ID" value="UER00497"/>
</dbReference>
<feature type="modified residue" description="N6-(pyridoxal phosphate)lysine" evidence="4 5">
    <location>
        <position position="36"/>
    </location>
</feature>
<sequence length="373" mass="40512">MIRPTWAEIDLGHIAHNLREFRRILPEQTRIMAVVKADGYGHGAVPVAKQAIAAGAAFLGVATLEEAIELRKAGIDEPILVLGYVPPSAAREILRWNVRQTCFHMEMVEALAQEAVVAGTTARIHVKVDTGMGRLGLQAEEAADFVQAAGRLKGIEVEGVYSHFATADELDKAYAERQAARWKEFLSALGNRGIPVPLRHIANSAAAMELPDMAYDMVRIGISMYGLYPSQEVDRSRVNLRQALRLVTRIVHLKTLPRGAGVSYGAAKVEREQAVIATLPIGYADGFSRRLSGKAHVLVRGQRVPIIGRICMDQCMADVTDVEGVSVGDEVVLYGGQGESFISLDEIADLVGSISYEVVCGLGKRVTRKYVGV</sequence>
<evidence type="ECO:0000256" key="6">
    <source>
        <dbReference type="PIRSR" id="PIRSR600821-52"/>
    </source>
</evidence>
<dbReference type="InterPro" id="IPR011079">
    <property type="entry name" value="Ala_racemase_C"/>
</dbReference>
<dbReference type="SUPFAM" id="SSF51419">
    <property type="entry name" value="PLP-binding barrel"/>
    <property type="match status" value="1"/>
</dbReference>
<dbReference type="PANTHER" id="PTHR30511">
    <property type="entry name" value="ALANINE RACEMASE"/>
    <property type="match status" value="1"/>
</dbReference>
<dbReference type="GO" id="GO:0008784">
    <property type="term" value="F:alanine racemase activity"/>
    <property type="evidence" value="ECO:0007669"/>
    <property type="project" value="UniProtKB-UniRule"/>
</dbReference>
<dbReference type="InterPro" id="IPR009006">
    <property type="entry name" value="Ala_racemase/Decarboxylase_C"/>
</dbReference>
<reference evidence="9" key="1">
    <citation type="submission" date="2017-07" db="EMBL/GenBank/DDBJ databases">
        <title>Draft genome sequence of Effusibacillus lacus strain skLN1.</title>
        <authorList>
            <person name="Watanabe M."/>
            <person name="Kojima H."/>
            <person name="Fukui M."/>
        </authorList>
    </citation>
    <scope>NUCLEOTIDE SEQUENCE [LARGE SCALE GENOMIC DNA]</scope>
    <source>
        <strain evidence="9">skLN1</strain>
    </source>
</reference>
<dbReference type="HAMAP" id="MF_01201">
    <property type="entry name" value="Ala_racemase"/>
    <property type="match status" value="1"/>
</dbReference>
<dbReference type="Pfam" id="PF01168">
    <property type="entry name" value="Ala_racemase_N"/>
    <property type="match status" value="1"/>
</dbReference>
<keyword evidence="2 4" id="KW-0663">Pyridoxal phosphate</keyword>
<evidence type="ECO:0000256" key="1">
    <source>
        <dbReference type="ARBA" id="ARBA00001933"/>
    </source>
</evidence>
<dbReference type="GO" id="GO:0030170">
    <property type="term" value="F:pyridoxal phosphate binding"/>
    <property type="evidence" value="ECO:0007669"/>
    <property type="project" value="UniProtKB-UniRule"/>
</dbReference>
<dbReference type="CDD" id="cd00430">
    <property type="entry name" value="PLPDE_III_AR"/>
    <property type="match status" value="1"/>
</dbReference>
<accession>A0A292YHJ7</accession>
<feature type="active site" description="Proton acceptor; specific for D-alanine" evidence="4">
    <location>
        <position position="36"/>
    </location>
</feature>
<dbReference type="FunFam" id="3.20.20.10:FF:000002">
    <property type="entry name" value="Alanine racemase"/>
    <property type="match status" value="1"/>
</dbReference>
<dbReference type="AlphaFoldDB" id="A0A292YHJ7"/>
<name>A0A292YHJ7_9BACL</name>
<dbReference type="GO" id="GO:0009252">
    <property type="term" value="P:peptidoglycan biosynthetic process"/>
    <property type="evidence" value="ECO:0007669"/>
    <property type="project" value="TreeGrafter"/>
</dbReference>
<dbReference type="Proteomes" id="UP000217785">
    <property type="component" value="Unassembled WGS sequence"/>
</dbReference>
<dbReference type="PANTHER" id="PTHR30511:SF0">
    <property type="entry name" value="ALANINE RACEMASE, CATABOLIC-RELATED"/>
    <property type="match status" value="1"/>
</dbReference>